<dbReference type="AlphaFoldDB" id="X0XK28"/>
<accession>X0XK28</accession>
<comment type="cofactor">
    <cofactor evidence="1">
        <name>FAD</name>
        <dbReference type="ChEBI" id="CHEBI:57692"/>
    </cofactor>
</comment>
<feature type="domain" description="FAD/NAD(P)-binding" evidence="4">
    <location>
        <begin position="1"/>
        <end position="54"/>
    </location>
</feature>
<dbReference type="GO" id="GO:0016491">
    <property type="term" value="F:oxidoreductase activity"/>
    <property type="evidence" value="ECO:0007669"/>
    <property type="project" value="InterPro"/>
</dbReference>
<proteinExistence type="predicted"/>
<keyword evidence="3" id="KW-0274">FAD</keyword>
<sequence>ELKADLVFMCIGVRPDTELAQKAGLQIGDTKAIWVDEYGRTSDGDIFAVGDCAEKRSFF</sequence>
<dbReference type="InterPro" id="IPR050260">
    <property type="entry name" value="FAD-bd_OxRdtase"/>
</dbReference>
<name>X0XK28_9ZZZZ</name>
<protein>
    <recommendedName>
        <fullName evidence="4">FAD/NAD(P)-binding domain-containing protein</fullName>
    </recommendedName>
</protein>
<dbReference type="PANTHER" id="PTHR43429">
    <property type="entry name" value="PYRIDINE NUCLEOTIDE-DISULFIDE OXIDOREDUCTASE DOMAIN-CONTAINING"/>
    <property type="match status" value="1"/>
</dbReference>
<dbReference type="SUPFAM" id="SSF51905">
    <property type="entry name" value="FAD/NAD(P)-binding domain"/>
    <property type="match status" value="1"/>
</dbReference>
<feature type="non-terminal residue" evidence="5">
    <location>
        <position position="59"/>
    </location>
</feature>
<gene>
    <name evidence="5" type="ORF">S01H1_85919</name>
</gene>
<feature type="non-terminal residue" evidence="5">
    <location>
        <position position="1"/>
    </location>
</feature>
<evidence type="ECO:0000256" key="3">
    <source>
        <dbReference type="ARBA" id="ARBA00022827"/>
    </source>
</evidence>
<dbReference type="InterPro" id="IPR036188">
    <property type="entry name" value="FAD/NAD-bd_sf"/>
</dbReference>
<dbReference type="Pfam" id="PF07992">
    <property type="entry name" value="Pyr_redox_2"/>
    <property type="match status" value="1"/>
</dbReference>
<evidence type="ECO:0000259" key="4">
    <source>
        <dbReference type="Pfam" id="PF07992"/>
    </source>
</evidence>
<dbReference type="InterPro" id="IPR023753">
    <property type="entry name" value="FAD/NAD-binding_dom"/>
</dbReference>
<dbReference type="EMBL" id="BARS01059220">
    <property type="protein sequence ID" value="GAG43514.1"/>
    <property type="molecule type" value="Genomic_DNA"/>
</dbReference>
<evidence type="ECO:0000313" key="5">
    <source>
        <dbReference type="EMBL" id="GAG43514.1"/>
    </source>
</evidence>
<comment type="caution">
    <text evidence="5">The sequence shown here is derived from an EMBL/GenBank/DDBJ whole genome shotgun (WGS) entry which is preliminary data.</text>
</comment>
<organism evidence="5">
    <name type="scientific">marine sediment metagenome</name>
    <dbReference type="NCBI Taxonomy" id="412755"/>
    <lineage>
        <taxon>unclassified sequences</taxon>
        <taxon>metagenomes</taxon>
        <taxon>ecological metagenomes</taxon>
    </lineage>
</organism>
<dbReference type="PRINTS" id="PR00368">
    <property type="entry name" value="FADPNR"/>
</dbReference>
<reference evidence="5" key="1">
    <citation type="journal article" date="2014" name="Front. Microbiol.">
        <title>High frequency of phylogenetically diverse reductive dehalogenase-homologous genes in deep subseafloor sedimentary metagenomes.</title>
        <authorList>
            <person name="Kawai M."/>
            <person name="Futagami T."/>
            <person name="Toyoda A."/>
            <person name="Takaki Y."/>
            <person name="Nishi S."/>
            <person name="Hori S."/>
            <person name="Arai W."/>
            <person name="Tsubouchi T."/>
            <person name="Morono Y."/>
            <person name="Uchiyama I."/>
            <person name="Ito T."/>
            <person name="Fujiyama A."/>
            <person name="Inagaki F."/>
            <person name="Takami H."/>
        </authorList>
    </citation>
    <scope>NUCLEOTIDE SEQUENCE</scope>
    <source>
        <strain evidence="5">Expedition CK06-06</strain>
    </source>
</reference>
<dbReference type="Gene3D" id="3.50.50.60">
    <property type="entry name" value="FAD/NAD(P)-binding domain"/>
    <property type="match status" value="1"/>
</dbReference>
<evidence type="ECO:0000256" key="1">
    <source>
        <dbReference type="ARBA" id="ARBA00001974"/>
    </source>
</evidence>
<evidence type="ECO:0000256" key="2">
    <source>
        <dbReference type="ARBA" id="ARBA00022630"/>
    </source>
</evidence>
<keyword evidence="2" id="KW-0285">Flavoprotein</keyword>